<sequence length="335" mass="34204">MTFHAIGDLAQSLSLRRHAAAAQSDVLRLGQELASGRVAALSDHLGGSFAQLSDMESRLARVAAQSAAGAEGSVRAEMMQSALEHVETQLGALSGHALLADHEGEGPALGAIAAEAGRALESMVGALNTRVAGQNIFAGDAPDASPLAGAASLMSAARAAVAGAGDAASVRAALDTFFDGAGSGFETLIYRGGTADASPHRLGNGEEVSLSIRADDARLRDALKQTVAAALSADDTLALPGAERVALMRGAGAGMAGAIEAIVYLRADLGFAEARIDQSMSRNASEAAALEIARSDLVSADPFETATALEQAQLRLETIYTLTARTQRLNLVNFL</sequence>
<dbReference type="PANTHER" id="PTHR42792:SF1">
    <property type="entry name" value="FLAGELLAR HOOK-ASSOCIATED PROTEIN 3"/>
    <property type="match status" value="1"/>
</dbReference>
<keyword evidence="3" id="KW-0975">Bacterial flagellum</keyword>
<evidence type="ECO:0000313" key="5">
    <source>
        <dbReference type="EMBL" id="MFH0255089.1"/>
    </source>
</evidence>
<organism evidence="5 6">
    <name type="scientific">Roseovarius aquimarinus</name>
    <dbReference type="NCBI Taxonomy" id="1229156"/>
    <lineage>
        <taxon>Bacteria</taxon>
        <taxon>Pseudomonadati</taxon>
        <taxon>Pseudomonadota</taxon>
        <taxon>Alphaproteobacteria</taxon>
        <taxon>Rhodobacterales</taxon>
        <taxon>Roseobacteraceae</taxon>
        <taxon>Roseovarius</taxon>
    </lineage>
</organism>
<comment type="similarity">
    <text evidence="2">Belongs to the bacterial flagellin family.</text>
</comment>
<comment type="subcellular location">
    <subcellularLocation>
        <location evidence="1">Bacterial flagellum</location>
    </subcellularLocation>
</comment>
<dbReference type="SUPFAM" id="SSF64518">
    <property type="entry name" value="Phase 1 flagellin"/>
    <property type="match status" value="1"/>
</dbReference>
<protein>
    <submittedName>
        <fullName evidence="5">Flagellin</fullName>
    </submittedName>
</protein>
<gene>
    <name evidence="5" type="ORF">ACGRVM_14380</name>
</gene>
<dbReference type="InterPro" id="IPR001492">
    <property type="entry name" value="Flagellin"/>
</dbReference>
<dbReference type="EMBL" id="JBIHMM010000004">
    <property type="protein sequence ID" value="MFH0255089.1"/>
    <property type="molecule type" value="Genomic_DNA"/>
</dbReference>
<keyword evidence="6" id="KW-1185">Reference proteome</keyword>
<feature type="domain" description="Flagellin C-terminal" evidence="4">
    <location>
        <begin position="257"/>
        <end position="335"/>
    </location>
</feature>
<evidence type="ECO:0000256" key="3">
    <source>
        <dbReference type="ARBA" id="ARBA00023143"/>
    </source>
</evidence>
<evidence type="ECO:0000256" key="2">
    <source>
        <dbReference type="ARBA" id="ARBA00005709"/>
    </source>
</evidence>
<dbReference type="Pfam" id="PF00700">
    <property type="entry name" value="Flagellin_C"/>
    <property type="match status" value="1"/>
</dbReference>
<keyword evidence="5" id="KW-0966">Cell projection</keyword>
<comment type="caution">
    <text evidence="5">The sequence shown here is derived from an EMBL/GenBank/DDBJ whole genome shotgun (WGS) entry which is preliminary data.</text>
</comment>
<name>A0ABW7IA91_9RHOB</name>
<keyword evidence="5" id="KW-0969">Cilium</keyword>
<keyword evidence="5" id="KW-0282">Flagellum</keyword>
<reference evidence="5 6" key="1">
    <citation type="submission" date="2024-10" db="EMBL/GenBank/DDBJ databases">
        <authorList>
            <person name="Yang X.-N."/>
        </authorList>
    </citation>
    <scope>NUCLEOTIDE SEQUENCE [LARGE SCALE GENOMIC DNA]</scope>
    <source>
        <strain evidence="5 6">CAU 1059</strain>
    </source>
</reference>
<dbReference type="Gene3D" id="1.20.1330.10">
    <property type="entry name" value="f41 fragment of flagellin, N-terminal domain"/>
    <property type="match status" value="1"/>
</dbReference>
<proteinExistence type="inferred from homology"/>
<dbReference type="InterPro" id="IPR046358">
    <property type="entry name" value="Flagellin_C"/>
</dbReference>
<dbReference type="RefSeq" id="WP_377172544.1">
    <property type="nucleotide sequence ID" value="NZ_JBHTJC010000004.1"/>
</dbReference>
<evidence type="ECO:0000259" key="4">
    <source>
        <dbReference type="Pfam" id="PF00700"/>
    </source>
</evidence>
<evidence type="ECO:0000313" key="6">
    <source>
        <dbReference type="Proteomes" id="UP001607157"/>
    </source>
</evidence>
<accession>A0ABW7IA91</accession>
<evidence type="ECO:0000256" key="1">
    <source>
        <dbReference type="ARBA" id="ARBA00004365"/>
    </source>
</evidence>
<dbReference type="PANTHER" id="PTHR42792">
    <property type="entry name" value="FLAGELLIN"/>
    <property type="match status" value="1"/>
</dbReference>
<dbReference type="Proteomes" id="UP001607157">
    <property type="component" value="Unassembled WGS sequence"/>
</dbReference>